<evidence type="ECO:0000256" key="9">
    <source>
        <dbReference type="PIRSR" id="PIRSR602401-1"/>
    </source>
</evidence>
<evidence type="ECO:0000256" key="6">
    <source>
        <dbReference type="ARBA" id="ARBA00023002"/>
    </source>
</evidence>
<dbReference type="InterPro" id="IPR036396">
    <property type="entry name" value="Cyt_P450_sf"/>
</dbReference>
<dbReference type="GO" id="GO:0004497">
    <property type="term" value="F:monooxygenase activity"/>
    <property type="evidence" value="ECO:0007669"/>
    <property type="project" value="UniProtKB-KW"/>
</dbReference>
<gene>
    <name evidence="11" type="ORF">Sango_0696600</name>
</gene>
<evidence type="ECO:0000256" key="7">
    <source>
        <dbReference type="ARBA" id="ARBA00023004"/>
    </source>
</evidence>
<reference evidence="11" key="2">
    <citation type="journal article" date="2024" name="Plant">
        <title>Genomic evolution and insights into agronomic trait innovations of Sesamum species.</title>
        <authorList>
            <person name="Miao H."/>
            <person name="Wang L."/>
            <person name="Qu L."/>
            <person name="Liu H."/>
            <person name="Sun Y."/>
            <person name="Le M."/>
            <person name="Wang Q."/>
            <person name="Wei S."/>
            <person name="Zheng Y."/>
            <person name="Lin W."/>
            <person name="Duan Y."/>
            <person name="Cao H."/>
            <person name="Xiong S."/>
            <person name="Wang X."/>
            <person name="Wei L."/>
            <person name="Li C."/>
            <person name="Ma Q."/>
            <person name="Ju M."/>
            <person name="Zhao R."/>
            <person name="Li G."/>
            <person name="Mu C."/>
            <person name="Tian Q."/>
            <person name="Mei H."/>
            <person name="Zhang T."/>
            <person name="Gao T."/>
            <person name="Zhang H."/>
        </authorList>
    </citation>
    <scope>NUCLEOTIDE SEQUENCE</scope>
    <source>
        <strain evidence="11">K16</strain>
    </source>
</reference>
<evidence type="ECO:0000256" key="3">
    <source>
        <dbReference type="ARBA" id="ARBA00010617"/>
    </source>
</evidence>
<evidence type="ECO:0000256" key="8">
    <source>
        <dbReference type="ARBA" id="ARBA00023033"/>
    </source>
</evidence>
<dbReference type="PANTHER" id="PTHR47955:SF15">
    <property type="entry name" value="CYTOCHROME P450 71A2-LIKE"/>
    <property type="match status" value="1"/>
</dbReference>
<dbReference type="InterPro" id="IPR001128">
    <property type="entry name" value="Cyt_P450"/>
</dbReference>
<dbReference type="Proteomes" id="UP001289374">
    <property type="component" value="Unassembled WGS sequence"/>
</dbReference>
<comment type="similarity">
    <text evidence="3 10">Belongs to the cytochrome P450 family.</text>
</comment>
<comment type="subcellular location">
    <subcellularLocation>
        <location evidence="2">Membrane</location>
        <topology evidence="2">Single-pass membrane protein</topology>
    </subcellularLocation>
</comment>
<evidence type="ECO:0000256" key="2">
    <source>
        <dbReference type="ARBA" id="ARBA00004167"/>
    </source>
</evidence>
<keyword evidence="6 10" id="KW-0560">Oxidoreductase</keyword>
<dbReference type="CDD" id="cd11072">
    <property type="entry name" value="CYP71-like"/>
    <property type="match status" value="1"/>
</dbReference>
<organism evidence="11 12">
    <name type="scientific">Sesamum angolense</name>
    <dbReference type="NCBI Taxonomy" id="2727404"/>
    <lineage>
        <taxon>Eukaryota</taxon>
        <taxon>Viridiplantae</taxon>
        <taxon>Streptophyta</taxon>
        <taxon>Embryophyta</taxon>
        <taxon>Tracheophyta</taxon>
        <taxon>Spermatophyta</taxon>
        <taxon>Magnoliopsida</taxon>
        <taxon>eudicotyledons</taxon>
        <taxon>Gunneridae</taxon>
        <taxon>Pentapetalae</taxon>
        <taxon>asterids</taxon>
        <taxon>lamiids</taxon>
        <taxon>Lamiales</taxon>
        <taxon>Pedaliaceae</taxon>
        <taxon>Sesamum</taxon>
    </lineage>
</organism>
<dbReference type="PRINTS" id="PR00385">
    <property type="entry name" value="P450"/>
</dbReference>
<dbReference type="PRINTS" id="PR00463">
    <property type="entry name" value="EP450I"/>
</dbReference>
<dbReference type="Gene3D" id="1.10.630.10">
    <property type="entry name" value="Cytochrome P450"/>
    <property type="match status" value="1"/>
</dbReference>
<dbReference type="Pfam" id="PF00067">
    <property type="entry name" value="p450"/>
    <property type="match status" value="1"/>
</dbReference>
<sequence>MIKKATTDVILMDKRSRILVAYACRQTVSPSSSSLYPYHFYTFPIVSIPASQFLPSKHRVHASQIQNSETSGKIIMFSYTFDGQEKPWQSKMVLLPFIFFTIFLIRKWFSPPKPSKNLPPSPPKLPIIGNLHQLGLNPHRILHTLALKYGPLMLLHLGNVPLLVVSSADAATEILKTHDPIFSNRPRSSVASGIYDCKDIAFSPYGEYWRQVKSICIYQLLSNKKVQSFRNVREEEVSLMVEKIRKSCLERSVINLGETFASLTNDIICRVALGRKYSDGEGGRKFKKVLETLGVLLGAFNVGEFIPWLVWIKYVNGMKCKVKKIAEDLDEFLEFVVKEHMDERRRNGSDAGGENRKDFVDVLLEIQRNEEGGFALDAISIKALILDMFAAGTDTTFTLIEWTLSELIRNKNVTMKLKNELKNIARSRSTITEEDLEKCVYLKAVVKETLRLHPPLPLLVPRESTQDVKLFNYDVAAGTRVVINVWAIGRDPKLWEDPRKFCPERFLNGWVDFKGQFQLIPFGAGRRGCPGAAFALGIVELALANLVLNFDFSLPGGRRGEDLDMFEGEGITIHRKFPLSVIASCESALYS</sequence>
<evidence type="ECO:0000256" key="1">
    <source>
        <dbReference type="ARBA" id="ARBA00001971"/>
    </source>
</evidence>
<dbReference type="InterPro" id="IPR017972">
    <property type="entry name" value="Cyt_P450_CS"/>
</dbReference>
<protein>
    <submittedName>
        <fullName evidence="11">Cytochrome</fullName>
    </submittedName>
</protein>
<name>A0AAE2BZN1_9LAMI</name>
<dbReference type="SUPFAM" id="SSF48264">
    <property type="entry name" value="Cytochrome P450"/>
    <property type="match status" value="1"/>
</dbReference>
<accession>A0AAE2BZN1</accession>
<dbReference type="FunFam" id="1.10.630.10:FF:000011">
    <property type="entry name" value="Cytochrome P450 83B1"/>
    <property type="match status" value="1"/>
</dbReference>
<evidence type="ECO:0000256" key="10">
    <source>
        <dbReference type="RuleBase" id="RU000461"/>
    </source>
</evidence>
<keyword evidence="12" id="KW-1185">Reference proteome</keyword>
<keyword evidence="7 9" id="KW-0408">Iron</keyword>
<dbReference type="InterPro" id="IPR002401">
    <property type="entry name" value="Cyt_P450_E_grp-I"/>
</dbReference>
<evidence type="ECO:0000313" key="11">
    <source>
        <dbReference type="EMBL" id="KAK4403280.1"/>
    </source>
</evidence>
<dbReference type="PROSITE" id="PS00086">
    <property type="entry name" value="CYTOCHROME_P450"/>
    <property type="match status" value="1"/>
</dbReference>
<evidence type="ECO:0000256" key="4">
    <source>
        <dbReference type="ARBA" id="ARBA00022617"/>
    </source>
</evidence>
<dbReference type="AlphaFoldDB" id="A0AAE2BZN1"/>
<proteinExistence type="inferred from homology"/>
<dbReference type="PANTHER" id="PTHR47955">
    <property type="entry name" value="CYTOCHROME P450 FAMILY 71 PROTEIN"/>
    <property type="match status" value="1"/>
</dbReference>
<dbReference type="GO" id="GO:0005506">
    <property type="term" value="F:iron ion binding"/>
    <property type="evidence" value="ECO:0007669"/>
    <property type="project" value="InterPro"/>
</dbReference>
<reference evidence="11" key="1">
    <citation type="submission" date="2020-06" db="EMBL/GenBank/DDBJ databases">
        <authorList>
            <person name="Li T."/>
            <person name="Hu X."/>
            <person name="Zhang T."/>
            <person name="Song X."/>
            <person name="Zhang H."/>
            <person name="Dai N."/>
            <person name="Sheng W."/>
            <person name="Hou X."/>
            <person name="Wei L."/>
        </authorList>
    </citation>
    <scope>NUCLEOTIDE SEQUENCE</scope>
    <source>
        <strain evidence="11">K16</strain>
        <tissue evidence="11">Leaf</tissue>
    </source>
</reference>
<keyword evidence="8 10" id="KW-0503">Monooxygenase</keyword>
<dbReference type="GO" id="GO:0020037">
    <property type="term" value="F:heme binding"/>
    <property type="evidence" value="ECO:0007669"/>
    <property type="project" value="InterPro"/>
</dbReference>
<feature type="binding site" description="axial binding residue" evidence="9">
    <location>
        <position position="529"/>
    </location>
    <ligand>
        <name>heme</name>
        <dbReference type="ChEBI" id="CHEBI:30413"/>
    </ligand>
    <ligandPart>
        <name>Fe</name>
        <dbReference type="ChEBI" id="CHEBI:18248"/>
    </ligandPart>
</feature>
<dbReference type="GO" id="GO:0016705">
    <property type="term" value="F:oxidoreductase activity, acting on paired donors, with incorporation or reduction of molecular oxygen"/>
    <property type="evidence" value="ECO:0007669"/>
    <property type="project" value="InterPro"/>
</dbReference>
<evidence type="ECO:0000313" key="12">
    <source>
        <dbReference type="Proteomes" id="UP001289374"/>
    </source>
</evidence>
<dbReference type="EMBL" id="JACGWL010000004">
    <property type="protein sequence ID" value="KAK4403280.1"/>
    <property type="molecule type" value="Genomic_DNA"/>
</dbReference>
<comment type="caution">
    <text evidence="11">The sequence shown here is derived from an EMBL/GenBank/DDBJ whole genome shotgun (WGS) entry which is preliminary data.</text>
</comment>
<keyword evidence="4 9" id="KW-0349">Heme</keyword>
<comment type="cofactor">
    <cofactor evidence="1 9">
        <name>heme</name>
        <dbReference type="ChEBI" id="CHEBI:30413"/>
    </cofactor>
</comment>
<keyword evidence="5 9" id="KW-0479">Metal-binding</keyword>
<dbReference type="GO" id="GO:0016020">
    <property type="term" value="C:membrane"/>
    <property type="evidence" value="ECO:0007669"/>
    <property type="project" value="UniProtKB-SubCell"/>
</dbReference>
<evidence type="ECO:0000256" key="5">
    <source>
        <dbReference type="ARBA" id="ARBA00022723"/>
    </source>
</evidence>